<reference evidence="1" key="1">
    <citation type="submission" date="2022-07" db="EMBL/GenBank/DDBJ databases">
        <title>Phylogenomic reconstructions and comparative analyses of Kickxellomycotina fungi.</title>
        <authorList>
            <person name="Reynolds N.K."/>
            <person name="Stajich J.E."/>
            <person name="Barry K."/>
            <person name="Grigoriev I.V."/>
            <person name="Crous P."/>
            <person name="Smith M.E."/>
        </authorList>
    </citation>
    <scope>NUCLEOTIDE SEQUENCE</scope>
    <source>
        <strain evidence="1">CBS 102833</strain>
    </source>
</reference>
<sequence>MSQQQQARQRQKRELLSSEEQERLKERLNTSYTADILNIARHFGSRPLATTARVLDIDSSGITIEWQWADATTRKSAKDDMQFAIRDFSGANSVLVEVSNLAVEAHKALGLVGEPQLTRDKRVVDAKNLVDFTFRLPSGLAMASIIFGLWLLAYTALVAKMHPRLRFIRNWVSQDTCYHLLVWAIIVHALEAGAVYAFCYLLKVIQPQQMNTNTQLKWTLGVGVFGLACLHDFAKRVSRQFSIVGAN</sequence>
<name>A0ACC1LN77_9FUNG</name>
<gene>
    <name evidence="1" type="ORF">H4S07_001605</name>
</gene>
<accession>A0ACC1LN77</accession>
<organism evidence="1 2">
    <name type="scientific">Coemansia furcata</name>
    <dbReference type="NCBI Taxonomy" id="417177"/>
    <lineage>
        <taxon>Eukaryota</taxon>
        <taxon>Fungi</taxon>
        <taxon>Fungi incertae sedis</taxon>
        <taxon>Zoopagomycota</taxon>
        <taxon>Kickxellomycotina</taxon>
        <taxon>Kickxellomycetes</taxon>
        <taxon>Kickxellales</taxon>
        <taxon>Kickxellaceae</taxon>
        <taxon>Coemansia</taxon>
    </lineage>
</organism>
<comment type="caution">
    <text evidence="1">The sequence shown here is derived from an EMBL/GenBank/DDBJ whole genome shotgun (WGS) entry which is preliminary data.</text>
</comment>
<protein>
    <submittedName>
        <fullName evidence="1">Uncharacterized protein</fullName>
    </submittedName>
</protein>
<evidence type="ECO:0000313" key="2">
    <source>
        <dbReference type="Proteomes" id="UP001140096"/>
    </source>
</evidence>
<dbReference type="Proteomes" id="UP001140096">
    <property type="component" value="Unassembled WGS sequence"/>
</dbReference>
<proteinExistence type="predicted"/>
<keyword evidence="2" id="KW-1185">Reference proteome</keyword>
<dbReference type="EMBL" id="JANBUP010000282">
    <property type="protein sequence ID" value="KAJ2812145.1"/>
    <property type="molecule type" value="Genomic_DNA"/>
</dbReference>
<evidence type="ECO:0000313" key="1">
    <source>
        <dbReference type="EMBL" id="KAJ2812145.1"/>
    </source>
</evidence>